<evidence type="ECO:0000256" key="3">
    <source>
        <dbReference type="SAM" id="Phobius"/>
    </source>
</evidence>
<name>A0A7W8Z9D1_9ACTN</name>
<keyword evidence="3" id="KW-0472">Membrane</keyword>
<keyword evidence="6" id="KW-1185">Reference proteome</keyword>
<feature type="transmembrane region" description="Helical" evidence="3">
    <location>
        <begin position="82"/>
        <end position="104"/>
    </location>
</feature>
<accession>A0A7W8Z9D1</accession>
<gene>
    <name evidence="5" type="ORF">BJ981_005606</name>
</gene>
<keyword evidence="1" id="KW-0805">Transcription regulation</keyword>
<dbReference type="Proteomes" id="UP000588112">
    <property type="component" value="Unassembled WGS sequence"/>
</dbReference>
<reference evidence="5 6" key="1">
    <citation type="submission" date="2020-08" db="EMBL/GenBank/DDBJ databases">
        <title>Sequencing the genomes of 1000 actinobacteria strains.</title>
        <authorList>
            <person name="Klenk H.-P."/>
        </authorList>
    </citation>
    <scope>NUCLEOTIDE SEQUENCE [LARGE SCALE GENOMIC DNA]</scope>
    <source>
        <strain evidence="5 6">DSM 45790</strain>
    </source>
</reference>
<comment type="caution">
    <text evidence="5">The sequence shown here is derived from an EMBL/GenBank/DDBJ whole genome shotgun (WGS) entry which is preliminary data.</text>
</comment>
<dbReference type="Pfam" id="PF13490">
    <property type="entry name" value="zf-HC2"/>
    <property type="match status" value="1"/>
</dbReference>
<organism evidence="5 6">
    <name type="scientific">Sphaerisporangium krabiense</name>
    <dbReference type="NCBI Taxonomy" id="763782"/>
    <lineage>
        <taxon>Bacteria</taxon>
        <taxon>Bacillati</taxon>
        <taxon>Actinomycetota</taxon>
        <taxon>Actinomycetes</taxon>
        <taxon>Streptosporangiales</taxon>
        <taxon>Streptosporangiaceae</taxon>
        <taxon>Sphaerisporangium</taxon>
    </lineage>
</organism>
<dbReference type="RefSeq" id="WP_184615347.1">
    <property type="nucleotide sequence ID" value="NZ_BOOS01000031.1"/>
</dbReference>
<evidence type="ECO:0000313" key="5">
    <source>
        <dbReference type="EMBL" id="MBB5629907.1"/>
    </source>
</evidence>
<dbReference type="InterPro" id="IPR041916">
    <property type="entry name" value="Anti_sigma_zinc_sf"/>
</dbReference>
<feature type="domain" description="Putative zinc-finger" evidence="4">
    <location>
        <begin position="8"/>
        <end position="35"/>
    </location>
</feature>
<proteinExistence type="predicted"/>
<evidence type="ECO:0000256" key="1">
    <source>
        <dbReference type="ARBA" id="ARBA00023015"/>
    </source>
</evidence>
<keyword evidence="2" id="KW-0804">Transcription</keyword>
<evidence type="ECO:0000313" key="6">
    <source>
        <dbReference type="Proteomes" id="UP000588112"/>
    </source>
</evidence>
<keyword evidence="3" id="KW-1133">Transmembrane helix</keyword>
<dbReference type="Gene3D" id="1.10.10.1320">
    <property type="entry name" value="Anti-sigma factor, zinc-finger domain"/>
    <property type="match status" value="1"/>
</dbReference>
<dbReference type="AlphaFoldDB" id="A0A7W8Z9D1"/>
<evidence type="ECO:0000259" key="4">
    <source>
        <dbReference type="Pfam" id="PF13490"/>
    </source>
</evidence>
<dbReference type="InterPro" id="IPR027383">
    <property type="entry name" value="Znf_put"/>
</dbReference>
<sequence length="234" mass="23865">MTVEHTDVGAYALGLLEEPDRLAFAAHLAGCAACRAELSELSGPAGALAGLPPLEDDGEEHAPERLLRLVRRDRAAGRRARLTRYAGGLAAAAALVLGGIAVGATVTGGPSFGPGHSAHGPAEAYYKAGVPIPGRPGSVPGVSGGLVLEGKDWGTHVALELRGLKGPLECTLVAVTEKGERRVVTGWAVPEKGYGIPGSPEPLYVHGGSALPPDRIDHFEVTASTGATLLTVNV</sequence>
<keyword evidence="3" id="KW-0812">Transmembrane</keyword>
<dbReference type="EMBL" id="JACHBR010000001">
    <property type="protein sequence ID" value="MBB5629907.1"/>
    <property type="molecule type" value="Genomic_DNA"/>
</dbReference>
<protein>
    <recommendedName>
        <fullName evidence="4">Putative zinc-finger domain-containing protein</fullName>
    </recommendedName>
</protein>
<evidence type="ECO:0000256" key="2">
    <source>
        <dbReference type="ARBA" id="ARBA00023163"/>
    </source>
</evidence>